<comment type="caution">
    <text evidence="5">The sequence shown here is derived from an EMBL/GenBank/DDBJ whole genome shotgun (WGS) entry which is preliminary data.</text>
</comment>
<keyword evidence="6" id="KW-1185">Reference proteome</keyword>
<evidence type="ECO:0000256" key="3">
    <source>
        <dbReference type="SAM" id="SignalP"/>
    </source>
</evidence>
<evidence type="ECO:0000313" key="5">
    <source>
        <dbReference type="EMBL" id="PHU36904.1"/>
    </source>
</evidence>
<protein>
    <submittedName>
        <fullName evidence="5">Poly-gamma-glutamate biosynthesis protein</fullName>
    </submittedName>
</protein>
<evidence type="ECO:0000313" key="6">
    <source>
        <dbReference type="Proteomes" id="UP000224563"/>
    </source>
</evidence>
<evidence type="ECO:0000256" key="1">
    <source>
        <dbReference type="ARBA" id="ARBA00005662"/>
    </source>
</evidence>
<organism evidence="5 6">
    <name type="scientific">Agathobacter ruminis</name>
    <dbReference type="NCBI Taxonomy" id="1712665"/>
    <lineage>
        <taxon>Bacteria</taxon>
        <taxon>Bacillati</taxon>
        <taxon>Bacillota</taxon>
        <taxon>Clostridia</taxon>
        <taxon>Lachnospirales</taxon>
        <taxon>Lachnospiraceae</taxon>
        <taxon>Agathobacter</taxon>
    </lineage>
</organism>
<dbReference type="RefSeq" id="WP_099386631.1">
    <property type="nucleotide sequence ID" value="NZ_JANSWH010000062.1"/>
</dbReference>
<sequence>MKKAMISLCVSCVVLCMLLVFVAVQEKQGKTNTRVIRQEPLPGAAGAVRKEESQKQTEQEEPVAELPQVELVMIGDMLMHTRVLDSGKAQDGAYSYDHLFRQVKDKVEQADLAIVNQETILGGTELGLSSYPCFNSPYELGDAEVRAGFDVILHGTNHALDKHARGINNCMQFWNEKYPDIAVLGIHDSWDDQKDIYVYTKEGIRIAVLNYTYGTNGIEMPDGMEYCVDYLEEERVRKDVEKAKELSDFVVVCPHWGTEYQLTADASQKRWCEKFLDWGVDLVIGTHPHVIEPVEMYTRKDGSRMLVYYSLGNFVNGTESKKKGIGVRMIGGMADVTIGYEPDGTVGILSYSILPVVCHEDEGTSYTVYFLEDYTKELAKRNWIVESDPNFSKEYCDSVVREVWGKESRN</sequence>
<feature type="domain" description="Capsule synthesis protein CapA" evidence="4">
    <location>
        <begin position="70"/>
        <end position="318"/>
    </location>
</feature>
<dbReference type="Proteomes" id="UP000224563">
    <property type="component" value="Unassembled WGS sequence"/>
</dbReference>
<feature type="compositionally biased region" description="Basic and acidic residues" evidence="2">
    <location>
        <begin position="48"/>
        <end position="58"/>
    </location>
</feature>
<dbReference type="InterPro" id="IPR019079">
    <property type="entry name" value="Capsule_synth_CapA"/>
</dbReference>
<dbReference type="CDD" id="cd07381">
    <property type="entry name" value="MPP_CapA"/>
    <property type="match status" value="1"/>
</dbReference>
<comment type="similarity">
    <text evidence="1">Belongs to the CapA family.</text>
</comment>
<gene>
    <name evidence="5" type="ORF">CSX02_10390</name>
</gene>
<dbReference type="EMBL" id="PDYG01000100">
    <property type="protein sequence ID" value="PHU36904.1"/>
    <property type="molecule type" value="Genomic_DNA"/>
</dbReference>
<dbReference type="AlphaFoldDB" id="A0A2G3E0X9"/>
<evidence type="ECO:0000259" key="4">
    <source>
        <dbReference type="SMART" id="SM00854"/>
    </source>
</evidence>
<accession>A0A2G3E0X9</accession>
<evidence type="ECO:0000256" key="2">
    <source>
        <dbReference type="SAM" id="MobiDB-lite"/>
    </source>
</evidence>
<dbReference type="Gene3D" id="3.60.21.10">
    <property type="match status" value="1"/>
</dbReference>
<dbReference type="Pfam" id="PF09587">
    <property type="entry name" value="PGA_cap"/>
    <property type="match status" value="1"/>
</dbReference>
<feature type="region of interest" description="Disordered" evidence="2">
    <location>
        <begin position="42"/>
        <end position="63"/>
    </location>
</feature>
<keyword evidence="3" id="KW-0732">Signal</keyword>
<dbReference type="SUPFAM" id="SSF56300">
    <property type="entry name" value="Metallo-dependent phosphatases"/>
    <property type="match status" value="1"/>
</dbReference>
<name>A0A2G3E0X9_9FIRM</name>
<reference evidence="5 6" key="2">
    <citation type="submission" date="2017-10" db="EMBL/GenBank/DDBJ databases">
        <authorList>
            <person name="Banno H."/>
            <person name="Chua N.-H."/>
        </authorList>
    </citation>
    <scope>NUCLEOTIDE SEQUENCE [LARGE SCALE GENOMIC DNA]</scope>
    <source>
        <strain evidence="5 6">JK623</strain>
    </source>
</reference>
<reference evidence="5 6" key="1">
    <citation type="submission" date="2017-10" db="EMBL/GenBank/DDBJ databases">
        <title>Resolving the taxonomy of Roseburia spp., Eubacterium rectale and Agathobacter spp. through phylogenomic analysis.</title>
        <authorList>
            <person name="Sheridan P.O."/>
            <person name="Walker A.W."/>
            <person name="Duncan S.H."/>
            <person name="Scott K.P."/>
            <person name="Toole P.W.O."/>
            <person name="Luis P."/>
            <person name="Flint H.J."/>
        </authorList>
    </citation>
    <scope>NUCLEOTIDE SEQUENCE [LARGE SCALE GENOMIC DNA]</scope>
    <source>
        <strain evidence="5 6">JK623</strain>
    </source>
</reference>
<dbReference type="InterPro" id="IPR029052">
    <property type="entry name" value="Metallo-depent_PP-like"/>
</dbReference>
<dbReference type="PANTHER" id="PTHR33393">
    <property type="entry name" value="POLYGLUTAMINE SYNTHESIS ACCESSORY PROTEIN RV0574C-RELATED"/>
    <property type="match status" value="1"/>
</dbReference>
<dbReference type="PANTHER" id="PTHR33393:SF12">
    <property type="entry name" value="CAPSULE BIOSYNTHESIS PROTEIN CAPA"/>
    <property type="match status" value="1"/>
</dbReference>
<dbReference type="SMART" id="SM00854">
    <property type="entry name" value="PGA_cap"/>
    <property type="match status" value="1"/>
</dbReference>
<feature type="chain" id="PRO_5038926427" evidence="3">
    <location>
        <begin position="23"/>
        <end position="410"/>
    </location>
</feature>
<feature type="signal peptide" evidence="3">
    <location>
        <begin position="1"/>
        <end position="22"/>
    </location>
</feature>
<dbReference type="InterPro" id="IPR052169">
    <property type="entry name" value="CW_Biosynth-Accessory"/>
</dbReference>
<proteinExistence type="inferred from homology"/>